<name>A0A8X6WNB9_9ARAC</name>
<feature type="region of interest" description="Disordered" evidence="1">
    <location>
        <begin position="37"/>
        <end position="79"/>
    </location>
</feature>
<feature type="compositionally biased region" description="Basic and acidic residues" evidence="1">
    <location>
        <begin position="52"/>
        <end position="69"/>
    </location>
</feature>
<dbReference type="AlphaFoldDB" id="A0A8X6WNB9"/>
<accession>A0A8X6WNB9</accession>
<reference evidence="2" key="1">
    <citation type="submission" date="2020-08" db="EMBL/GenBank/DDBJ databases">
        <title>Multicomponent nature underlies the extraordinary mechanical properties of spider dragline silk.</title>
        <authorList>
            <person name="Kono N."/>
            <person name="Nakamura H."/>
            <person name="Mori M."/>
            <person name="Yoshida Y."/>
            <person name="Ohtoshi R."/>
            <person name="Malay A.D."/>
            <person name="Moran D.A.P."/>
            <person name="Tomita M."/>
            <person name="Numata K."/>
            <person name="Arakawa K."/>
        </authorList>
    </citation>
    <scope>NUCLEOTIDE SEQUENCE</scope>
</reference>
<dbReference type="EMBL" id="BMAV01000807">
    <property type="protein sequence ID" value="GFY38362.1"/>
    <property type="molecule type" value="Genomic_DNA"/>
</dbReference>
<gene>
    <name evidence="2" type="ORF">TNIN_244371</name>
</gene>
<organism evidence="2 3">
    <name type="scientific">Trichonephila inaurata madagascariensis</name>
    <dbReference type="NCBI Taxonomy" id="2747483"/>
    <lineage>
        <taxon>Eukaryota</taxon>
        <taxon>Metazoa</taxon>
        <taxon>Ecdysozoa</taxon>
        <taxon>Arthropoda</taxon>
        <taxon>Chelicerata</taxon>
        <taxon>Arachnida</taxon>
        <taxon>Araneae</taxon>
        <taxon>Araneomorphae</taxon>
        <taxon>Entelegynae</taxon>
        <taxon>Araneoidea</taxon>
        <taxon>Nephilidae</taxon>
        <taxon>Trichonephila</taxon>
        <taxon>Trichonephila inaurata</taxon>
    </lineage>
</organism>
<keyword evidence="3" id="KW-1185">Reference proteome</keyword>
<dbReference type="Proteomes" id="UP000886998">
    <property type="component" value="Unassembled WGS sequence"/>
</dbReference>
<proteinExistence type="predicted"/>
<evidence type="ECO:0000313" key="3">
    <source>
        <dbReference type="Proteomes" id="UP000886998"/>
    </source>
</evidence>
<evidence type="ECO:0000313" key="2">
    <source>
        <dbReference type="EMBL" id="GFY38362.1"/>
    </source>
</evidence>
<comment type="caution">
    <text evidence="2">The sequence shown here is derived from an EMBL/GenBank/DDBJ whole genome shotgun (WGS) entry which is preliminary data.</text>
</comment>
<protein>
    <submittedName>
        <fullName evidence="2">Uncharacterized protein</fullName>
    </submittedName>
</protein>
<evidence type="ECO:0000256" key="1">
    <source>
        <dbReference type="SAM" id="MobiDB-lite"/>
    </source>
</evidence>
<sequence>MGQMTRWRCDLVVLSVKRGFPKGNSCSAAKAVENNPTKCARPLNLQNSDSSMENRSESNSDLNQKESSKELQMGPKQTKLIREAFQSPMKEFSERCDVRRIGP</sequence>